<dbReference type="GO" id="GO:0008448">
    <property type="term" value="F:N-acetylglucosamine-6-phosphate deacetylase activity"/>
    <property type="evidence" value="ECO:0007669"/>
    <property type="project" value="InterPro"/>
</dbReference>
<organism evidence="8 9">
    <name type="scientific">Bosea vaviloviae</name>
    <dbReference type="NCBI Taxonomy" id="1526658"/>
    <lineage>
        <taxon>Bacteria</taxon>
        <taxon>Pseudomonadati</taxon>
        <taxon>Pseudomonadota</taxon>
        <taxon>Alphaproteobacteria</taxon>
        <taxon>Hyphomicrobiales</taxon>
        <taxon>Boseaceae</taxon>
        <taxon>Bosea</taxon>
    </lineage>
</organism>
<proteinExistence type="inferred from homology"/>
<evidence type="ECO:0000256" key="5">
    <source>
        <dbReference type="PIRSR" id="PIRSR038994-1"/>
    </source>
</evidence>
<evidence type="ECO:0000256" key="1">
    <source>
        <dbReference type="ARBA" id="ARBA00010716"/>
    </source>
</evidence>
<feature type="active site" description="Proton donor/acceptor" evidence="5">
    <location>
        <position position="231"/>
    </location>
</feature>
<dbReference type="InterPro" id="IPR003764">
    <property type="entry name" value="GlcNAc_6-P_deAcase"/>
</dbReference>
<feature type="binding site" evidence="6">
    <location>
        <position position="152"/>
    </location>
    <ligand>
        <name>Zn(2+)</name>
        <dbReference type="ChEBI" id="CHEBI:29105"/>
    </ligand>
</feature>
<protein>
    <submittedName>
        <fullName evidence="8">N-acetylglucosamine-6-phosphate deacetylase</fullName>
    </submittedName>
</protein>
<dbReference type="InterPro" id="IPR006680">
    <property type="entry name" value="Amidohydro-rel"/>
</dbReference>
<reference evidence="8 9" key="1">
    <citation type="journal article" date="2015" name="Antonie Van Leeuwenhoek">
        <title>Bosea vaviloviae sp. nov., a new species of slow-growing rhizobia isolated from nodules of the relict species Vavilovia formosa (Stev.) Fed.</title>
        <authorList>
            <person name="Safronova V.I."/>
            <person name="Kuznetsova I.G."/>
            <person name="Sazanova A.L."/>
            <person name="Kimeklis A.K."/>
            <person name="Belimov A.A."/>
            <person name="Andronov E.E."/>
            <person name="Pinaev A.G."/>
            <person name="Chizhevskaya E.P."/>
            <person name="Pukhaev A.R."/>
            <person name="Popov K.P."/>
            <person name="Willems A."/>
            <person name="Tikhonovich I.A."/>
        </authorList>
    </citation>
    <scope>NUCLEOTIDE SEQUENCE [LARGE SCALE GENOMIC DNA]</scope>
    <source>
        <strain evidence="8 9">Vaf18</strain>
    </source>
</reference>
<dbReference type="PIRSF" id="PIRSF038994">
    <property type="entry name" value="NagA"/>
    <property type="match status" value="1"/>
</dbReference>
<comment type="similarity">
    <text evidence="1 4">Belongs to the metallo-dependent hydrolases superfamily. NagA family.</text>
</comment>
<evidence type="ECO:0000256" key="2">
    <source>
        <dbReference type="ARBA" id="ARBA00022723"/>
    </source>
</evidence>
<dbReference type="KEGG" id="bvv:BHK69_00370"/>
<dbReference type="GO" id="GO:0046872">
    <property type="term" value="F:metal ion binding"/>
    <property type="evidence" value="ECO:0007669"/>
    <property type="project" value="UniProtKB-KW"/>
</dbReference>
<dbReference type="OrthoDB" id="9776488at2"/>
<dbReference type="RefSeq" id="WP_069688382.1">
    <property type="nucleotide sequence ID" value="NZ_CP017147.1"/>
</dbReference>
<dbReference type="InterPro" id="IPR032466">
    <property type="entry name" value="Metal_Hydrolase"/>
</dbReference>
<name>A0A1D7TVL0_9HYPH</name>
<feature type="binding site" evidence="6">
    <location>
        <position position="173"/>
    </location>
    <ligand>
        <name>Zn(2+)</name>
        <dbReference type="ChEBI" id="CHEBI:29105"/>
    </ligand>
</feature>
<keyword evidence="9" id="KW-1185">Reference proteome</keyword>
<comment type="cofactor">
    <cofactor evidence="6">
        <name>a divalent metal cation</name>
        <dbReference type="ChEBI" id="CHEBI:60240"/>
    </cofactor>
    <text evidence="6">Binds 1 divalent metal cation per subunit.</text>
</comment>
<dbReference type="GO" id="GO:0006046">
    <property type="term" value="P:N-acetylglucosamine catabolic process"/>
    <property type="evidence" value="ECO:0007669"/>
    <property type="project" value="TreeGrafter"/>
</dbReference>
<evidence type="ECO:0000313" key="9">
    <source>
        <dbReference type="Proteomes" id="UP000094969"/>
    </source>
</evidence>
<dbReference type="AlphaFoldDB" id="A0A1D7TVL0"/>
<dbReference type="PANTHER" id="PTHR11113">
    <property type="entry name" value="N-ACETYLGLUCOSAMINE-6-PHOSPHATE DEACETYLASE"/>
    <property type="match status" value="1"/>
</dbReference>
<evidence type="ECO:0000256" key="4">
    <source>
        <dbReference type="PIRNR" id="PIRNR038994"/>
    </source>
</evidence>
<accession>A0A1D7TVL0</accession>
<keyword evidence="4" id="KW-0119">Carbohydrate metabolism</keyword>
<evidence type="ECO:0000256" key="6">
    <source>
        <dbReference type="PIRSR" id="PIRSR038994-3"/>
    </source>
</evidence>
<dbReference type="Pfam" id="PF01979">
    <property type="entry name" value="Amidohydro_1"/>
    <property type="match status" value="1"/>
</dbReference>
<evidence type="ECO:0000313" key="8">
    <source>
        <dbReference type="EMBL" id="AOO79157.1"/>
    </source>
</evidence>
<evidence type="ECO:0000256" key="3">
    <source>
        <dbReference type="ARBA" id="ARBA00022801"/>
    </source>
</evidence>
<dbReference type="PANTHER" id="PTHR11113:SF14">
    <property type="entry name" value="N-ACETYLGLUCOSAMINE-6-PHOSPHATE DEACETYLASE"/>
    <property type="match status" value="1"/>
</dbReference>
<dbReference type="Proteomes" id="UP000094969">
    <property type="component" value="Chromosome"/>
</dbReference>
<feature type="binding site" evidence="6">
    <location>
        <position position="84"/>
    </location>
    <ligand>
        <name>Zn(2+)</name>
        <dbReference type="ChEBI" id="CHEBI:29105"/>
    </ligand>
</feature>
<gene>
    <name evidence="8" type="ORF">BHK69_00370</name>
</gene>
<dbReference type="Gene3D" id="3.20.20.140">
    <property type="entry name" value="Metal-dependent hydrolases"/>
    <property type="match status" value="1"/>
</dbReference>
<dbReference type="EMBL" id="CP017147">
    <property type="protein sequence ID" value="AOO79157.1"/>
    <property type="molecule type" value="Genomic_DNA"/>
</dbReference>
<dbReference type="STRING" id="1526658.BHK69_00370"/>
<evidence type="ECO:0000259" key="7">
    <source>
        <dbReference type="Pfam" id="PF01979"/>
    </source>
</evidence>
<keyword evidence="2 6" id="KW-0479">Metal-binding</keyword>
<keyword evidence="3 4" id="KW-0378">Hydrolase</keyword>
<feature type="domain" description="Amidohydrolase-related" evidence="7">
    <location>
        <begin position="3"/>
        <end position="220"/>
    </location>
</feature>
<sequence length="346" mass="35963">MRISAGLVDLQVNGFAGVDFNSGTITAAELDRALEAMLATGVTTCLPTIITAHPDELEARFKALDAAVAASRLGPAMCPGYHLEGPFLNPAAGYAGCHPPDAMTAADSGLVERLQKGLKRPILMVTVAPEIAGAAALIQAMARQGRIVALGHTAADFDQVAAAANAGATLSTHLGNGMPQTAHKLANPIFAQLAEDRMWASFIADGIHIHPKALQSLIRAKGFARSILVTDAVVGAAAGPGRYDFAGMSVERLADGSVRQTGTALLAGSALCLDAAIRNVVTWGLATPDEAIAMASRHPLAVLAPALAAHGIALADSEVEWSDALKVRRVRIDRIERRFGTIETVH</sequence>
<dbReference type="SUPFAM" id="SSF51556">
    <property type="entry name" value="Metallo-dependent hydrolases"/>
    <property type="match status" value="1"/>
</dbReference>